<comment type="subcellular location">
    <subcellularLocation>
        <location evidence="1">Cytoplasm</location>
    </subcellularLocation>
</comment>
<evidence type="ECO:0000313" key="16">
    <source>
        <dbReference type="EMBL" id="CAA9891853.1"/>
    </source>
</evidence>
<feature type="binding site" evidence="12">
    <location>
        <begin position="330"/>
        <end position="333"/>
    </location>
    <ligand>
        <name>FAD</name>
        <dbReference type="ChEBI" id="CHEBI:57692"/>
    </ligand>
</feature>
<dbReference type="EMBL" id="CADCXN010000081">
    <property type="protein sequence ID" value="CAA9891853.1"/>
    <property type="molecule type" value="Genomic_DNA"/>
</dbReference>
<feature type="binding site" evidence="12">
    <location>
        <position position="282"/>
    </location>
    <ligand>
        <name>NAD(+)</name>
        <dbReference type="ChEBI" id="CHEBI:57540"/>
    </ligand>
</feature>
<dbReference type="Proteomes" id="UP000494216">
    <property type="component" value="Unassembled WGS sequence"/>
</dbReference>
<dbReference type="InterPro" id="IPR001100">
    <property type="entry name" value="Pyr_nuc-diS_OxRdtase"/>
</dbReference>
<dbReference type="PANTHER" id="PTHR22912">
    <property type="entry name" value="DISULFIDE OXIDOREDUCTASE"/>
    <property type="match status" value="1"/>
</dbReference>
<dbReference type="EC" id="1.8.1.4" evidence="3 13"/>
<dbReference type="InterPro" id="IPR006258">
    <property type="entry name" value="Lipoamide_DH"/>
</dbReference>
<dbReference type="PRINTS" id="PR00411">
    <property type="entry name" value="PNDRDTASEI"/>
</dbReference>
<evidence type="ECO:0000256" key="2">
    <source>
        <dbReference type="ARBA" id="ARBA00007532"/>
    </source>
</evidence>
<dbReference type="SUPFAM" id="SSF51905">
    <property type="entry name" value="FAD/NAD(P)-binding domain"/>
    <property type="match status" value="1"/>
</dbReference>
<organism evidence="16 17">
    <name type="scientific">Candidatus Methylobacter favarea</name>
    <dbReference type="NCBI Taxonomy" id="2707345"/>
    <lineage>
        <taxon>Bacteria</taxon>
        <taxon>Pseudomonadati</taxon>
        <taxon>Pseudomonadota</taxon>
        <taxon>Gammaproteobacteria</taxon>
        <taxon>Methylococcales</taxon>
        <taxon>Methylococcaceae</taxon>
        <taxon>Methylobacter</taxon>
    </lineage>
</organism>
<dbReference type="PIRSF" id="PIRSF000350">
    <property type="entry name" value="Mercury_reductase_MerA"/>
    <property type="match status" value="1"/>
</dbReference>
<comment type="catalytic activity">
    <reaction evidence="10 13">
        <text>N(6)-[(R)-dihydrolipoyl]-L-lysyl-[protein] + NAD(+) = N(6)-[(R)-lipoyl]-L-lysyl-[protein] + NADH + H(+)</text>
        <dbReference type="Rhea" id="RHEA:15045"/>
        <dbReference type="Rhea" id="RHEA-COMP:10474"/>
        <dbReference type="Rhea" id="RHEA-COMP:10475"/>
        <dbReference type="ChEBI" id="CHEBI:15378"/>
        <dbReference type="ChEBI" id="CHEBI:57540"/>
        <dbReference type="ChEBI" id="CHEBI:57945"/>
        <dbReference type="ChEBI" id="CHEBI:83099"/>
        <dbReference type="ChEBI" id="CHEBI:83100"/>
        <dbReference type="EC" id="1.8.1.4"/>
    </reaction>
</comment>
<comment type="cofactor">
    <cofactor evidence="12 13">
        <name>FAD</name>
        <dbReference type="ChEBI" id="CHEBI:57692"/>
    </cofactor>
    <text evidence="12 13">Binds 1 FAD per subunit.</text>
</comment>
<reference evidence="16 17" key="1">
    <citation type="submission" date="2020-02" db="EMBL/GenBank/DDBJ databases">
        <authorList>
            <person name="Hogendoorn C."/>
        </authorList>
    </citation>
    <scope>NUCLEOTIDE SEQUENCE [LARGE SCALE GENOMIC DNA]</scope>
    <source>
        <strain evidence="16">METHB21</strain>
    </source>
</reference>
<evidence type="ECO:0000259" key="14">
    <source>
        <dbReference type="Pfam" id="PF02852"/>
    </source>
</evidence>
<sequence length="481" mass="52145">MPKKQTHYDVIVIGGGPAGYVNAIRCTQLGLKTACIDSWRNKKGQSSLGGTYLNAGSVSSMAMLESAKIYRLLNQDLNKHGIYAENISIDIPQMVQRKDKIIEALSHKIADTFSHHKIDRFHAKARLLNARQVEVMPIDHSAAFLLEGKNIVLATGSSPIELACAPIDNELILDPTAALNLDSVPKKLAVIGAGIIGLELAGIWSRLGAQTILLEAQEAFLTLTDQQISREAYRIYTGQGLDMRLGARVISTKKGGRRVAVEYQDNDGTHSLRVDKLIVASGRKPNTDSLIAPEANIELDENGFVFVNENCRTTLPGVYAIGDLTLLGPMIAHKGVEEGIFVAEQIAGLHTPINYKILPSVIYTDPEIAWVGQTEQALKAMGENIKIGIFPLHASARAHTLDRIDGMVKIIAHAEKDTILGVHIIGPHASELISEAVLAMEFSASSEDLARTIHAHPSLSDALHEAALALKKRTLHLPLAK</sequence>
<evidence type="ECO:0000256" key="6">
    <source>
        <dbReference type="ARBA" id="ARBA00022630"/>
    </source>
</evidence>
<feature type="binding site" evidence="12">
    <location>
        <position position="323"/>
    </location>
    <ligand>
        <name>FAD</name>
        <dbReference type="ChEBI" id="CHEBI:57692"/>
    </ligand>
</feature>
<keyword evidence="8 13" id="KW-0560">Oxidoreductase</keyword>
<dbReference type="Pfam" id="PF02852">
    <property type="entry name" value="Pyr_redox_dim"/>
    <property type="match status" value="1"/>
</dbReference>
<dbReference type="NCBIfam" id="TIGR01350">
    <property type="entry name" value="lipoamide_DH"/>
    <property type="match status" value="1"/>
</dbReference>
<feature type="binding site" evidence="12">
    <location>
        <begin position="155"/>
        <end position="157"/>
    </location>
    <ligand>
        <name>FAD</name>
        <dbReference type="ChEBI" id="CHEBI:57692"/>
    </ligand>
</feature>
<dbReference type="GO" id="GO:0005737">
    <property type="term" value="C:cytoplasm"/>
    <property type="evidence" value="ECO:0007669"/>
    <property type="project" value="UniProtKB-SubCell"/>
</dbReference>
<keyword evidence="17" id="KW-1185">Reference proteome</keyword>
<feature type="binding site" evidence="12">
    <location>
        <position position="215"/>
    </location>
    <ligand>
        <name>NAD(+)</name>
        <dbReference type="ChEBI" id="CHEBI:57540"/>
    </ligand>
</feature>
<gene>
    <name evidence="16" type="primary">lpd</name>
    <name evidence="16" type="ORF">METHB2_500013</name>
</gene>
<dbReference type="InterPro" id="IPR004099">
    <property type="entry name" value="Pyr_nucl-diS_OxRdtase_dimer"/>
</dbReference>
<keyword evidence="13" id="KW-0676">Redox-active center</keyword>
<evidence type="ECO:0000256" key="12">
    <source>
        <dbReference type="PIRSR" id="PIRSR000350-3"/>
    </source>
</evidence>
<dbReference type="Pfam" id="PF07992">
    <property type="entry name" value="Pyr_redox_2"/>
    <property type="match status" value="1"/>
</dbReference>
<dbReference type="InterPro" id="IPR050151">
    <property type="entry name" value="Class-I_Pyr_Nuc-Dis_Oxidored"/>
</dbReference>
<feature type="domain" description="FAD/NAD(P)-binding" evidence="15">
    <location>
        <begin position="8"/>
        <end position="339"/>
    </location>
</feature>
<evidence type="ECO:0000256" key="5">
    <source>
        <dbReference type="ARBA" id="ARBA00022490"/>
    </source>
</evidence>
<dbReference type="RefSeq" id="WP_174626673.1">
    <property type="nucleotide sequence ID" value="NZ_CADCXN010000081.1"/>
</dbReference>
<keyword evidence="7 12" id="KW-0274">FAD</keyword>
<dbReference type="InterPro" id="IPR036188">
    <property type="entry name" value="FAD/NAD-bd_sf"/>
</dbReference>
<keyword evidence="5" id="KW-0963">Cytoplasm</keyword>
<evidence type="ECO:0000256" key="8">
    <source>
        <dbReference type="ARBA" id="ARBA00023002"/>
    </source>
</evidence>
<evidence type="ECO:0000256" key="3">
    <source>
        <dbReference type="ARBA" id="ARBA00012608"/>
    </source>
</evidence>
<protein>
    <recommendedName>
        <fullName evidence="4 13">Dihydrolipoyl dehydrogenase</fullName>
        <ecNumber evidence="3 13">1.8.1.4</ecNumber>
    </recommendedName>
</protein>
<feature type="domain" description="Pyridine nucleotide-disulphide oxidoreductase dimerisation" evidence="14">
    <location>
        <begin position="359"/>
        <end position="467"/>
    </location>
</feature>
<name>A0A8S0WBQ7_9GAMM</name>
<evidence type="ECO:0000256" key="1">
    <source>
        <dbReference type="ARBA" id="ARBA00004496"/>
    </source>
</evidence>
<feature type="binding site" evidence="12">
    <location>
        <begin position="192"/>
        <end position="199"/>
    </location>
    <ligand>
        <name>NAD(+)</name>
        <dbReference type="ChEBI" id="CHEBI:57540"/>
    </ligand>
</feature>
<dbReference type="Gene3D" id="3.50.50.60">
    <property type="entry name" value="FAD/NAD(P)-binding domain"/>
    <property type="match status" value="2"/>
</dbReference>
<feature type="active site" description="Proton acceptor" evidence="11">
    <location>
        <position position="456"/>
    </location>
</feature>
<keyword evidence="6 13" id="KW-0285">Flavoprotein</keyword>
<dbReference type="GO" id="GO:0004148">
    <property type="term" value="F:dihydrolipoyl dehydrogenase (NADH) activity"/>
    <property type="evidence" value="ECO:0007669"/>
    <property type="project" value="UniProtKB-EC"/>
</dbReference>
<evidence type="ECO:0000256" key="9">
    <source>
        <dbReference type="ARBA" id="ARBA00023027"/>
    </source>
</evidence>
<proteinExistence type="inferred from homology"/>
<dbReference type="SUPFAM" id="SSF55424">
    <property type="entry name" value="FAD/NAD-linked reductases, dimerisation (C-terminal) domain"/>
    <property type="match status" value="1"/>
</dbReference>
<keyword evidence="12" id="KW-0547">Nucleotide-binding</keyword>
<evidence type="ECO:0000256" key="7">
    <source>
        <dbReference type="ARBA" id="ARBA00022827"/>
    </source>
</evidence>
<dbReference type="InterPro" id="IPR016156">
    <property type="entry name" value="FAD/NAD-linked_Rdtase_dimer_sf"/>
</dbReference>
<dbReference type="PRINTS" id="PR00368">
    <property type="entry name" value="FADPNR"/>
</dbReference>
<dbReference type="PANTHER" id="PTHR22912:SF224">
    <property type="entry name" value="DIHYDROLIPOYL DEHYDROGENASE"/>
    <property type="match status" value="1"/>
</dbReference>
<evidence type="ECO:0000259" key="15">
    <source>
        <dbReference type="Pfam" id="PF07992"/>
    </source>
</evidence>
<evidence type="ECO:0000313" key="17">
    <source>
        <dbReference type="Proteomes" id="UP000494216"/>
    </source>
</evidence>
<evidence type="ECO:0000256" key="11">
    <source>
        <dbReference type="PIRSR" id="PIRSR000350-2"/>
    </source>
</evidence>
<comment type="similarity">
    <text evidence="2 13">Belongs to the class-I pyridine nucleotide-disulfide oxidoreductase family.</text>
</comment>
<dbReference type="GO" id="GO:0006103">
    <property type="term" value="P:2-oxoglutarate metabolic process"/>
    <property type="evidence" value="ECO:0007669"/>
    <property type="project" value="TreeGrafter"/>
</dbReference>
<dbReference type="GO" id="GO:0050660">
    <property type="term" value="F:flavin adenine dinucleotide binding"/>
    <property type="evidence" value="ECO:0007669"/>
    <property type="project" value="InterPro"/>
</dbReference>
<dbReference type="FunFam" id="3.30.390.30:FF:000001">
    <property type="entry name" value="Dihydrolipoyl dehydrogenase"/>
    <property type="match status" value="1"/>
</dbReference>
<evidence type="ECO:0000256" key="10">
    <source>
        <dbReference type="ARBA" id="ARBA00049187"/>
    </source>
</evidence>
<comment type="caution">
    <text evidence="16">The sequence shown here is derived from an EMBL/GenBank/DDBJ whole genome shotgun (WGS) entry which is preliminary data.</text>
</comment>
<dbReference type="InterPro" id="IPR023753">
    <property type="entry name" value="FAD/NAD-binding_dom"/>
</dbReference>
<dbReference type="Gene3D" id="3.30.390.30">
    <property type="match status" value="1"/>
</dbReference>
<comment type="miscellaneous">
    <text evidence="13">The active site is a redox-active disulfide bond.</text>
</comment>
<accession>A0A8S0WBQ7</accession>
<keyword evidence="9 12" id="KW-0520">NAD</keyword>
<evidence type="ECO:0000256" key="13">
    <source>
        <dbReference type="RuleBase" id="RU003692"/>
    </source>
</evidence>
<evidence type="ECO:0000256" key="4">
    <source>
        <dbReference type="ARBA" id="ARBA00016961"/>
    </source>
</evidence>
<dbReference type="AlphaFoldDB" id="A0A8S0WBQ7"/>